<evidence type="ECO:0000256" key="7">
    <source>
        <dbReference type="ARBA" id="ARBA00022989"/>
    </source>
</evidence>
<dbReference type="PROSITE" id="PS50055">
    <property type="entry name" value="TYR_PHOSPHATASE_PTP"/>
    <property type="match status" value="1"/>
</dbReference>
<feature type="domain" description="Tyrosine specific protein phosphatases" evidence="13">
    <location>
        <begin position="250"/>
        <end position="323"/>
    </location>
</feature>
<keyword evidence="4" id="KW-0732">Signal</keyword>
<dbReference type="PROSITE" id="PS50056">
    <property type="entry name" value="TYR_PHOSPHATASE_2"/>
    <property type="match status" value="1"/>
</dbReference>
<evidence type="ECO:0000259" key="12">
    <source>
        <dbReference type="PROSITE" id="PS50055"/>
    </source>
</evidence>
<reference evidence="14" key="3">
    <citation type="submission" date="2025-09" db="UniProtKB">
        <authorList>
            <consortium name="Ensembl"/>
        </authorList>
    </citation>
    <scope>IDENTIFICATION</scope>
    <source>
        <strain evidence="14">Guanapo</strain>
    </source>
</reference>
<organism evidence="14 15">
    <name type="scientific">Poecilia reticulata</name>
    <name type="common">Guppy</name>
    <name type="synonym">Acanthophacelus reticulatus</name>
    <dbReference type="NCBI Taxonomy" id="8081"/>
    <lineage>
        <taxon>Eukaryota</taxon>
        <taxon>Metazoa</taxon>
        <taxon>Chordata</taxon>
        <taxon>Craniata</taxon>
        <taxon>Vertebrata</taxon>
        <taxon>Euteleostomi</taxon>
        <taxon>Actinopterygii</taxon>
        <taxon>Neopterygii</taxon>
        <taxon>Teleostei</taxon>
        <taxon>Neoteleostei</taxon>
        <taxon>Acanthomorphata</taxon>
        <taxon>Ovalentaria</taxon>
        <taxon>Atherinomorphae</taxon>
        <taxon>Cyprinodontiformes</taxon>
        <taxon>Poeciliidae</taxon>
        <taxon>Poeciliinae</taxon>
        <taxon>Poecilia</taxon>
    </lineage>
</organism>
<evidence type="ECO:0000256" key="2">
    <source>
        <dbReference type="ARBA" id="ARBA00013064"/>
    </source>
</evidence>
<feature type="domain" description="Tyrosine-protein phosphatase" evidence="12">
    <location>
        <begin position="76"/>
        <end position="332"/>
    </location>
</feature>
<evidence type="ECO:0000313" key="15">
    <source>
        <dbReference type="Proteomes" id="UP000242638"/>
    </source>
</evidence>
<dbReference type="FunFam" id="3.90.190.10:FF:000009">
    <property type="entry name" value="Receptor-type tyrosine-protein phosphatase beta"/>
    <property type="match status" value="1"/>
</dbReference>
<dbReference type="STRING" id="8081.ENSPREP00000032303"/>
<keyword evidence="6" id="KW-0904">Protein phosphatase</keyword>
<dbReference type="GO" id="GO:0004725">
    <property type="term" value="F:protein tyrosine phosphatase activity"/>
    <property type="evidence" value="ECO:0007669"/>
    <property type="project" value="UniProtKB-EC"/>
</dbReference>
<dbReference type="SMART" id="SM00404">
    <property type="entry name" value="PTPc_motif"/>
    <property type="match status" value="1"/>
</dbReference>
<keyword evidence="9" id="KW-0325">Glycoprotein</keyword>
<dbReference type="InterPro" id="IPR003595">
    <property type="entry name" value="Tyr_Pase_cat"/>
</dbReference>
<evidence type="ECO:0000313" key="14">
    <source>
        <dbReference type="Ensembl" id="ENSPREP00000032303.1"/>
    </source>
</evidence>
<dbReference type="PRINTS" id="PR00700">
    <property type="entry name" value="PRTYPHPHTASE"/>
</dbReference>
<reference evidence="14" key="2">
    <citation type="submission" date="2025-08" db="UniProtKB">
        <authorList>
            <consortium name="Ensembl"/>
        </authorList>
    </citation>
    <scope>IDENTIFICATION</scope>
    <source>
        <strain evidence="14">Guanapo</strain>
    </source>
</reference>
<proteinExistence type="predicted"/>
<evidence type="ECO:0000256" key="11">
    <source>
        <dbReference type="SAM" id="Phobius"/>
    </source>
</evidence>
<protein>
    <recommendedName>
        <fullName evidence="2">protein-tyrosine-phosphatase</fullName>
        <ecNumber evidence="2">3.1.3.48</ecNumber>
    </recommendedName>
</protein>
<dbReference type="Pfam" id="PF00102">
    <property type="entry name" value="Y_phosphatase"/>
    <property type="match status" value="1"/>
</dbReference>
<dbReference type="PANTHER" id="PTHR46957">
    <property type="entry name" value="CYTOKINE RECEPTOR"/>
    <property type="match status" value="1"/>
</dbReference>
<dbReference type="InterPro" id="IPR050713">
    <property type="entry name" value="RTP_Phos/Ushers"/>
</dbReference>
<evidence type="ECO:0000256" key="10">
    <source>
        <dbReference type="ARBA" id="ARBA00051722"/>
    </source>
</evidence>
<name>A0A3P9QEX3_POERE</name>
<dbReference type="Ensembl" id="ENSPRET00000032666.1">
    <property type="protein sequence ID" value="ENSPREP00000032303.1"/>
    <property type="gene ID" value="ENSPREG00000021871.1"/>
</dbReference>
<dbReference type="EC" id="3.1.3.48" evidence="2"/>
<evidence type="ECO:0000256" key="6">
    <source>
        <dbReference type="ARBA" id="ARBA00022912"/>
    </source>
</evidence>
<evidence type="ECO:0000256" key="8">
    <source>
        <dbReference type="ARBA" id="ARBA00023136"/>
    </source>
</evidence>
<dbReference type="SMART" id="SM00194">
    <property type="entry name" value="PTPc"/>
    <property type="match status" value="1"/>
</dbReference>
<dbReference type="InterPro" id="IPR029021">
    <property type="entry name" value="Prot-tyrosine_phosphatase-like"/>
</dbReference>
<dbReference type="GO" id="GO:0043235">
    <property type="term" value="C:receptor complex"/>
    <property type="evidence" value="ECO:0007669"/>
    <property type="project" value="TreeGrafter"/>
</dbReference>
<keyword evidence="3 11" id="KW-0812">Transmembrane</keyword>
<accession>A0A3P9QEX3</accession>
<dbReference type="OMA" id="THLQWCG"/>
<dbReference type="PROSITE" id="PS00383">
    <property type="entry name" value="TYR_PHOSPHATASE_1"/>
    <property type="match status" value="1"/>
</dbReference>
<reference evidence="15" key="1">
    <citation type="submission" date="2013-11" db="EMBL/GenBank/DDBJ databases">
        <title>The genomic landscape of the Guanapo guppy.</title>
        <authorList>
            <person name="Kuenstner A."/>
            <person name="Dreyer C."/>
        </authorList>
    </citation>
    <scope>NUCLEOTIDE SEQUENCE</scope>
    <source>
        <strain evidence="15">Guanapo</strain>
    </source>
</reference>
<keyword evidence="7 11" id="KW-1133">Transmembrane helix</keyword>
<evidence type="ECO:0000256" key="3">
    <source>
        <dbReference type="ARBA" id="ARBA00022692"/>
    </source>
</evidence>
<dbReference type="InterPro" id="IPR000387">
    <property type="entry name" value="Tyr_Pase_dom"/>
</dbReference>
<evidence type="ECO:0000256" key="9">
    <source>
        <dbReference type="ARBA" id="ARBA00023180"/>
    </source>
</evidence>
<dbReference type="Gene3D" id="3.90.190.10">
    <property type="entry name" value="Protein tyrosine phosphatase superfamily"/>
    <property type="match status" value="1"/>
</dbReference>
<keyword evidence="8 11" id="KW-0472">Membrane</keyword>
<dbReference type="SUPFAM" id="SSF52799">
    <property type="entry name" value="(Phosphotyrosine protein) phosphatases II"/>
    <property type="match status" value="1"/>
</dbReference>
<dbReference type="GeneTree" id="ENSGT00940000165368"/>
<evidence type="ECO:0000259" key="13">
    <source>
        <dbReference type="PROSITE" id="PS50056"/>
    </source>
</evidence>
<comment type="catalytic activity">
    <reaction evidence="10">
        <text>O-phospho-L-tyrosyl-[protein] + H2O = L-tyrosyl-[protein] + phosphate</text>
        <dbReference type="Rhea" id="RHEA:10684"/>
        <dbReference type="Rhea" id="RHEA-COMP:10136"/>
        <dbReference type="Rhea" id="RHEA-COMP:20101"/>
        <dbReference type="ChEBI" id="CHEBI:15377"/>
        <dbReference type="ChEBI" id="CHEBI:43474"/>
        <dbReference type="ChEBI" id="CHEBI:46858"/>
        <dbReference type="ChEBI" id="CHEBI:61978"/>
        <dbReference type="EC" id="3.1.3.48"/>
    </reaction>
</comment>
<dbReference type="Bgee" id="ENSPREG00000021871">
    <property type="expression patterns" value="Expressed in caudal fin and 1 other cell type or tissue"/>
</dbReference>
<dbReference type="Proteomes" id="UP000242638">
    <property type="component" value="Unassembled WGS sequence"/>
</dbReference>
<sequence length="361" mass="40705">PIKLILPGVIGGSVVGVLLFALLICVIVFIVRKKPDIIRSVLPPSLLSIIIEIKFLSLREAEVDHFDLVSFRGVSFSASTQSLAPAGTSQTQTAASLPENRGKNRFTNILPYDWSRVKLNTSTPNNTLDYINANYLPGYSSSKEYIACQGPLPNTVADFWRMVWEQKVKRIVMVTNCIEAGRTKCEQYWPEDRSPCAHGELIVSKTSEERESNWVLREFKTKDSEERTVKHFHFTAWPDHGVPQGTEVLIRFRGLVRKHIESEGSKAPTVVHCSAGVGRTGTIIALDVLLQQLQQERAVGINSFVYKMRQHRSHMVQTESQYVFLHQCIMDSLQSSGGQEENVYENDDLIYVNATALRQLR</sequence>
<evidence type="ECO:0000256" key="5">
    <source>
        <dbReference type="ARBA" id="ARBA00022801"/>
    </source>
</evidence>
<evidence type="ECO:0000256" key="4">
    <source>
        <dbReference type="ARBA" id="ARBA00022729"/>
    </source>
</evidence>
<evidence type="ECO:0000256" key="1">
    <source>
        <dbReference type="ARBA" id="ARBA00004479"/>
    </source>
</evidence>
<comment type="subcellular location">
    <subcellularLocation>
        <location evidence="1">Membrane</location>
        <topology evidence="1">Single-pass type I membrane protein</topology>
    </subcellularLocation>
</comment>
<dbReference type="InterPro" id="IPR000242">
    <property type="entry name" value="PTP_cat"/>
</dbReference>
<keyword evidence="15" id="KW-1185">Reference proteome</keyword>
<dbReference type="InterPro" id="IPR016130">
    <property type="entry name" value="Tyr_Pase_AS"/>
</dbReference>
<dbReference type="AlphaFoldDB" id="A0A3P9QEX3"/>
<feature type="transmembrane region" description="Helical" evidence="11">
    <location>
        <begin position="6"/>
        <end position="31"/>
    </location>
</feature>
<dbReference type="PANTHER" id="PTHR46957:SF10">
    <property type="entry name" value="PROTEIN TYROSINE PHOSPHATASE, RECEPTOR TYPE, H"/>
    <property type="match status" value="1"/>
</dbReference>
<dbReference type="GO" id="GO:0016020">
    <property type="term" value="C:membrane"/>
    <property type="evidence" value="ECO:0007669"/>
    <property type="project" value="UniProtKB-SubCell"/>
</dbReference>
<keyword evidence="5" id="KW-0378">Hydrolase</keyword>